<keyword evidence="1" id="KW-0472">Membrane</keyword>
<sequence length="50" mass="5590">MSKRHVVFCYIVLPIAAVLLPLVGGRLWESIMLLTVVALNIIVDTLLKEK</sequence>
<keyword evidence="1" id="KW-0812">Transmembrane</keyword>
<keyword evidence="1" id="KW-1133">Transmembrane helix</keyword>
<proteinExistence type="predicted"/>
<comment type="caution">
    <text evidence="2">The sequence shown here is derived from an EMBL/GenBank/DDBJ whole genome shotgun (WGS) entry which is preliminary data.</text>
</comment>
<dbReference type="GeneID" id="84575301"/>
<evidence type="ECO:0000313" key="2">
    <source>
        <dbReference type="EMBL" id="SPW24260.1"/>
    </source>
</evidence>
<dbReference type="EMBL" id="UARK01000001">
    <property type="protein sequence ID" value="SPW24260.1"/>
    <property type="molecule type" value="Genomic_DNA"/>
</dbReference>
<dbReference type="AlphaFoldDB" id="A0A6G9D8Q2"/>
<organism evidence="2 3">
    <name type="scientific">Corynebacterium matruchotii</name>
    <dbReference type="NCBI Taxonomy" id="43768"/>
    <lineage>
        <taxon>Bacteria</taxon>
        <taxon>Bacillati</taxon>
        <taxon>Actinomycetota</taxon>
        <taxon>Actinomycetes</taxon>
        <taxon>Mycobacteriales</taxon>
        <taxon>Corynebacteriaceae</taxon>
        <taxon>Corynebacterium</taxon>
    </lineage>
</organism>
<gene>
    <name evidence="2" type="ORF">NCTC10254_00630</name>
</gene>
<protein>
    <submittedName>
        <fullName evidence="2">Uncharacterized protein</fullName>
    </submittedName>
</protein>
<name>A0A6G9D8Q2_9CORY</name>
<accession>A0A6G9D8Q2</accession>
<evidence type="ECO:0000256" key="1">
    <source>
        <dbReference type="SAM" id="Phobius"/>
    </source>
</evidence>
<reference evidence="2 3" key="1">
    <citation type="submission" date="2018-06" db="EMBL/GenBank/DDBJ databases">
        <authorList>
            <consortium name="Pathogen Informatics"/>
            <person name="Doyle S."/>
        </authorList>
    </citation>
    <scope>NUCLEOTIDE SEQUENCE [LARGE SCALE GENOMIC DNA]</scope>
    <source>
        <strain evidence="2 3">NCTC10254</strain>
    </source>
</reference>
<feature type="transmembrane region" description="Helical" evidence="1">
    <location>
        <begin position="7"/>
        <end position="24"/>
    </location>
</feature>
<dbReference type="Proteomes" id="UP000249886">
    <property type="component" value="Unassembled WGS sequence"/>
</dbReference>
<dbReference type="RefSeq" id="WP_005524196.1">
    <property type="nucleotide sequence ID" value="NZ_CAUOLB010000009.1"/>
</dbReference>
<evidence type="ECO:0000313" key="3">
    <source>
        <dbReference type="Proteomes" id="UP000249886"/>
    </source>
</evidence>